<evidence type="ECO:0000313" key="2">
    <source>
        <dbReference type="EMBL" id="KAB2620254.1"/>
    </source>
</evidence>
<evidence type="ECO:0000256" key="1">
    <source>
        <dbReference type="SAM" id="MobiDB-lite"/>
    </source>
</evidence>
<organism evidence="2 3">
    <name type="scientific">Pyrus ussuriensis x Pyrus communis</name>
    <dbReference type="NCBI Taxonomy" id="2448454"/>
    <lineage>
        <taxon>Eukaryota</taxon>
        <taxon>Viridiplantae</taxon>
        <taxon>Streptophyta</taxon>
        <taxon>Embryophyta</taxon>
        <taxon>Tracheophyta</taxon>
        <taxon>Spermatophyta</taxon>
        <taxon>Magnoliopsida</taxon>
        <taxon>eudicotyledons</taxon>
        <taxon>Gunneridae</taxon>
        <taxon>Pentapetalae</taxon>
        <taxon>rosids</taxon>
        <taxon>fabids</taxon>
        <taxon>Rosales</taxon>
        <taxon>Rosaceae</taxon>
        <taxon>Amygdaloideae</taxon>
        <taxon>Maleae</taxon>
        <taxon>Pyrus</taxon>
    </lineage>
</organism>
<reference evidence="2 3" key="2">
    <citation type="submission" date="2019-11" db="EMBL/GenBank/DDBJ databases">
        <title>A de novo genome assembly of a pear dwarfing rootstock.</title>
        <authorList>
            <person name="Wang F."/>
            <person name="Wang J."/>
            <person name="Li S."/>
            <person name="Zhang Y."/>
            <person name="Fang M."/>
            <person name="Ma L."/>
            <person name="Zhao Y."/>
            <person name="Jiang S."/>
        </authorList>
    </citation>
    <scope>NUCLEOTIDE SEQUENCE [LARGE SCALE GENOMIC DNA]</scope>
    <source>
        <strain evidence="2">S2</strain>
        <tissue evidence="2">Leaf</tissue>
    </source>
</reference>
<dbReference type="AlphaFoldDB" id="A0A5N5HAS0"/>
<accession>A0A5N5HAS0</accession>
<proteinExistence type="predicted"/>
<evidence type="ECO:0000313" key="3">
    <source>
        <dbReference type="Proteomes" id="UP000327157"/>
    </source>
</evidence>
<feature type="compositionally biased region" description="Low complexity" evidence="1">
    <location>
        <begin position="9"/>
        <end position="21"/>
    </location>
</feature>
<reference evidence="2 3" key="1">
    <citation type="submission" date="2019-09" db="EMBL/GenBank/DDBJ databases">
        <authorList>
            <person name="Ou C."/>
        </authorList>
    </citation>
    <scope>NUCLEOTIDE SEQUENCE [LARGE SCALE GENOMIC DNA]</scope>
    <source>
        <strain evidence="2">S2</strain>
        <tissue evidence="2">Leaf</tissue>
    </source>
</reference>
<dbReference type="EMBL" id="SMOL01000350">
    <property type="protein sequence ID" value="KAB2620254.1"/>
    <property type="molecule type" value="Genomic_DNA"/>
</dbReference>
<gene>
    <name evidence="2" type="ORF">D8674_042713</name>
</gene>
<feature type="region of interest" description="Disordered" evidence="1">
    <location>
        <begin position="1"/>
        <end position="21"/>
    </location>
</feature>
<sequence length="99" mass="10694">MKSVQRTKNTNTTGTSDSGTSDQSLVISLLLLTRFNVFWSRDAGGLTESDTPEHYRKLPFALPTALGMEERTTTRAMPFGVGVGLCLDALVNCVCGPQL</sequence>
<dbReference type="Proteomes" id="UP000327157">
    <property type="component" value="Unassembled WGS sequence"/>
</dbReference>
<protein>
    <submittedName>
        <fullName evidence="2">Formin-like protein 6</fullName>
    </submittedName>
</protein>
<name>A0A5N5HAS0_9ROSA</name>
<comment type="caution">
    <text evidence="2">The sequence shown here is derived from an EMBL/GenBank/DDBJ whole genome shotgun (WGS) entry which is preliminary data.</text>
</comment>
<keyword evidence="3" id="KW-1185">Reference proteome</keyword>